<evidence type="ECO:0000313" key="1">
    <source>
        <dbReference type="EMBL" id="MBX44997.1"/>
    </source>
</evidence>
<sequence>MAARNPGKGTTTYLRQQWKRSFSMIFFNMAHKHRGANLLKAIFNSF</sequence>
<accession>A0A2P2NR73</accession>
<protein>
    <submittedName>
        <fullName evidence="1">Uncharacterized protein</fullName>
    </submittedName>
</protein>
<organism evidence="1">
    <name type="scientific">Rhizophora mucronata</name>
    <name type="common">Asiatic mangrove</name>
    <dbReference type="NCBI Taxonomy" id="61149"/>
    <lineage>
        <taxon>Eukaryota</taxon>
        <taxon>Viridiplantae</taxon>
        <taxon>Streptophyta</taxon>
        <taxon>Embryophyta</taxon>
        <taxon>Tracheophyta</taxon>
        <taxon>Spermatophyta</taxon>
        <taxon>Magnoliopsida</taxon>
        <taxon>eudicotyledons</taxon>
        <taxon>Gunneridae</taxon>
        <taxon>Pentapetalae</taxon>
        <taxon>rosids</taxon>
        <taxon>fabids</taxon>
        <taxon>Malpighiales</taxon>
        <taxon>Rhizophoraceae</taxon>
        <taxon>Rhizophora</taxon>
    </lineage>
</organism>
<reference evidence="1" key="1">
    <citation type="submission" date="2018-02" db="EMBL/GenBank/DDBJ databases">
        <title>Rhizophora mucronata_Transcriptome.</title>
        <authorList>
            <person name="Meera S.P."/>
            <person name="Sreeshan A."/>
            <person name="Augustine A."/>
        </authorList>
    </citation>
    <scope>NUCLEOTIDE SEQUENCE</scope>
    <source>
        <tissue evidence="1">Leaf</tissue>
    </source>
</reference>
<dbReference type="EMBL" id="GGEC01064513">
    <property type="protein sequence ID" value="MBX44997.1"/>
    <property type="molecule type" value="Transcribed_RNA"/>
</dbReference>
<dbReference type="AlphaFoldDB" id="A0A2P2NR73"/>
<proteinExistence type="predicted"/>
<name>A0A2P2NR73_RHIMU</name>